<dbReference type="GO" id="GO:0008766">
    <property type="term" value="F:UDP-N-acetylmuramoylalanyl-D-glutamyl-2,6-diaminopimelate-D-alanyl-D-alanine ligase activity"/>
    <property type="evidence" value="ECO:0007669"/>
    <property type="project" value="RHEA"/>
</dbReference>
<dbReference type="RefSeq" id="WP_115868118.1">
    <property type="nucleotide sequence ID" value="NZ_QREG01000008.1"/>
</dbReference>
<comment type="pathway">
    <text evidence="10 11">Cell wall biogenesis; peptidoglycan biosynthesis.</text>
</comment>
<keyword evidence="8 10" id="KW-0131">Cell cycle</keyword>
<evidence type="ECO:0000259" key="14">
    <source>
        <dbReference type="Pfam" id="PF08245"/>
    </source>
</evidence>
<dbReference type="InterPro" id="IPR013221">
    <property type="entry name" value="Mur_ligase_cen"/>
</dbReference>
<dbReference type="SUPFAM" id="SSF53623">
    <property type="entry name" value="MurD-like peptide ligases, catalytic domain"/>
    <property type="match status" value="1"/>
</dbReference>
<proteinExistence type="inferred from homology"/>
<evidence type="ECO:0000256" key="4">
    <source>
        <dbReference type="ARBA" id="ARBA00022741"/>
    </source>
</evidence>
<evidence type="ECO:0000256" key="3">
    <source>
        <dbReference type="ARBA" id="ARBA00022618"/>
    </source>
</evidence>
<dbReference type="Pfam" id="PF02875">
    <property type="entry name" value="Mur_ligase_C"/>
    <property type="match status" value="1"/>
</dbReference>
<dbReference type="Gene3D" id="3.40.1390.10">
    <property type="entry name" value="MurE/MurF, N-terminal domain"/>
    <property type="match status" value="1"/>
</dbReference>
<sequence>MENFIEYLYSKFLQSDGVSIDTRTIEQDNLFFALKGPNFDANKYASQALEKGAAFAVVDDEQYATDPRIILAEDCEKALQDLAIFHRSRYKRKLLAITGSNGKTTTKELVNRVLSKKYITHATKGNLNNHLGVPLTLLHIHPQVEVAIIEMGANHVGEIAELCRMANPNYGLITNIGEAHTEYFGGIEGVLRGKSELFDHLRKTDGKPFINQQDHRLSNMAKRFDQPTLFPSADLQLISADPYIRIELAGEDIQTQLIGAYNFGNIAAAVAVGREFGVSDEQIAEAIAGYVPANQRSQVVEKNGLQLIVDCYNANPTSMQAAIENLAGMTGKKSVILGDMKEVENSATKHQELGQLVDSKGFDRVVFVGAEMEAAHQEVPHSVWYPDVVALERVWGTLAFEGTVLLKASRSVGLDRLVERF</sequence>
<name>A0A3D9L386_MARFU</name>
<dbReference type="Pfam" id="PF01225">
    <property type="entry name" value="Mur_ligase"/>
    <property type="match status" value="1"/>
</dbReference>
<dbReference type="HAMAP" id="MF_02019">
    <property type="entry name" value="MurF"/>
    <property type="match status" value="1"/>
</dbReference>
<dbReference type="SUPFAM" id="SSF63418">
    <property type="entry name" value="MurE/MurF N-terminal domain"/>
    <property type="match status" value="1"/>
</dbReference>
<dbReference type="GO" id="GO:0008360">
    <property type="term" value="P:regulation of cell shape"/>
    <property type="evidence" value="ECO:0007669"/>
    <property type="project" value="UniProtKB-KW"/>
</dbReference>
<dbReference type="GO" id="GO:0047480">
    <property type="term" value="F:UDP-N-acetylmuramoyl-tripeptide-D-alanyl-D-alanine ligase activity"/>
    <property type="evidence" value="ECO:0007669"/>
    <property type="project" value="UniProtKB-UniRule"/>
</dbReference>
<evidence type="ECO:0000259" key="12">
    <source>
        <dbReference type="Pfam" id="PF01225"/>
    </source>
</evidence>
<comment type="subcellular location">
    <subcellularLocation>
        <location evidence="10 11">Cytoplasm</location>
    </subcellularLocation>
</comment>
<comment type="similarity">
    <text evidence="10">Belongs to the MurCDEF family. MurF subfamily.</text>
</comment>
<protein>
    <recommendedName>
        <fullName evidence="10 11">UDP-N-acetylmuramoyl-tripeptide--D-alanyl-D-alanine ligase</fullName>
        <ecNumber evidence="10 11">6.3.2.10</ecNumber>
    </recommendedName>
    <alternativeName>
        <fullName evidence="10">D-alanyl-D-alanine-adding enzyme</fullName>
    </alternativeName>
</protein>
<comment type="catalytic activity">
    <reaction evidence="10 11">
        <text>D-alanyl-D-alanine + UDP-N-acetyl-alpha-D-muramoyl-L-alanyl-gamma-D-glutamyl-meso-2,6-diaminopimelate + ATP = UDP-N-acetyl-alpha-D-muramoyl-L-alanyl-gamma-D-glutamyl-meso-2,6-diaminopimeloyl-D-alanyl-D-alanine + ADP + phosphate + H(+)</text>
        <dbReference type="Rhea" id="RHEA:28374"/>
        <dbReference type="ChEBI" id="CHEBI:15378"/>
        <dbReference type="ChEBI" id="CHEBI:30616"/>
        <dbReference type="ChEBI" id="CHEBI:43474"/>
        <dbReference type="ChEBI" id="CHEBI:57822"/>
        <dbReference type="ChEBI" id="CHEBI:61386"/>
        <dbReference type="ChEBI" id="CHEBI:83905"/>
        <dbReference type="ChEBI" id="CHEBI:456216"/>
        <dbReference type="EC" id="6.3.2.10"/>
    </reaction>
</comment>
<dbReference type="InterPro" id="IPR004101">
    <property type="entry name" value="Mur_ligase_C"/>
</dbReference>
<comment type="caution">
    <text evidence="15">The sequence shown here is derived from an EMBL/GenBank/DDBJ whole genome shotgun (WGS) entry which is preliminary data.</text>
</comment>
<organism evidence="15 16">
    <name type="scientific">Marinoscillum furvescens DSM 4134</name>
    <dbReference type="NCBI Taxonomy" id="1122208"/>
    <lineage>
        <taxon>Bacteria</taxon>
        <taxon>Pseudomonadati</taxon>
        <taxon>Bacteroidota</taxon>
        <taxon>Cytophagia</taxon>
        <taxon>Cytophagales</taxon>
        <taxon>Reichenbachiellaceae</taxon>
        <taxon>Marinoscillum</taxon>
    </lineage>
</organism>
<dbReference type="UniPathway" id="UPA00219"/>
<dbReference type="GO" id="GO:0071555">
    <property type="term" value="P:cell wall organization"/>
    <property type="evidence" value="ECO:0007669"/>
    <property type="project" value="UniProtKB-KW"/>
</dbReference>
<dbReference type="GO" id="GO:0051301">
    <property type="term" value="P:cell division"/>
    <property type="evidence" value="ECO:0007669"/>
    <property type="project" value="UniProtKB-KW"/>
</dbReference>
<keyword evidence="6 10" id="KW-0133">Cell shape</keyword>
<keyword evidence="7 10" id="KW-0573">Peptidoglycan synthesis</keyword>
<dbReference type="InterPro" id="IPR035911">
    <property type="entry name" value="MurE/MurF_N"/>
</dbReference>
<evidence type="ECO:0000256" key="1">
    <source>
        <dbReference type="ARBA" id="ARBA00022490"/>
    </source>
</evidence>
<dbReference type="InterPro" id="IPR036615">
    <property type="entry name" value="Mur_ligase_C_dom_sf"/>
</dbReference>
<dbReference type="Gene3D" id="3.40.1190.10">
    <property type="entry name" value="Mur-like, catalytic domain"/>
    <property type="match status" value="1"/>
</dbReference>
<feature type="binding site" evidence="10">
    <location>
        <begin position="99"/>
        <end position="105"/>
    </location>
    <ligand>
        <name>ATP</name>
        <dbReference type="ChEBI" id="CHEBI:30616"/>
    </ligand>
</feature>
<dbReference type="NCBIfam" id="TIGR01143">
    <property type="entry name" value="murF"/>
    <property type="match status" value="1"/>
</dbReference>
<keyword evidence="1 10" id="KW-0963">Cytoplasm</keyword>
<keyword evidence="4 10" id="KW-0547">Nucleotide-binding</keyword>
<evidence type="ECO:0000256" key="8">
    <source>
        <dbReference type="ARBA" id="ARBA00023306"/>
    </source>
</evidence>
<gene>
    <name evidence="10" type="primary">murF</name>
    <name evidence="15" type="ORF">C7460_108188</name>
</gene>
<keyword evidence="16" id="KW-1185">Reference proteome</keyword>
<dbReference type="GO" id="GO:0009252">
    <property type="term" value="P:peptidoglycan biosynthetic process"/>
    <property type="evidence" value="ECO:0007669"/>
    <property type="project" value="UniProtKB-UniRule"/>
</dbReference>
<feature type="domain" description="Mur ligase C-terminal" evidence="13">
    <location>
        <begin position="296"/>
        <end position="406"/>
    </location>
</feature>
<evidence type="ECO:0000256" key="6">
    <source>
        <dbReference type="ARBA" id="ARBA00022960"/>
    </source>
</evidence>
<dbReference type="AlphaFoldDB" id="A0A3D9L386"/>
<dbReference type="OrthoDB" id="9801978at2"/>
<accession>A0A3D9L386</accession>
<keyword evidence="9 10" id="KW-0961">Cell wall biogenesis/degradation</keyword>
<keyword evidence="5 10" id="KW-0067">ATP-binding</keyword>
<feature type="domain" description="Mur ligase central" evidence="14">
    <location>
        <begin position="97"/>
        <end position="272"/>
    </location>
</feature>
<keyword evidence="2 10" id="KW-0436">Ligase</keyword>
<evidence type="ECO:0000256" key="10">
    <source>
        <dbReference type="HAMAP-Rule" id="MF_02019"/>
    </source>
</evidence>
<dbReference type="InterPro" id="IPR051046">
    <property type="entry name" value="MurCDEF_CellWall_CoF430Synth"/>
</dbReference>
<evidence type="ECO:0000256" key="11">
    <source>
        <dbReference type="RuleBase" id="RU004136"/>
    </source>
</evidence>
<dbReference type="InterPro" id="IPR005863">
    <property type="entry name" value="UDP-N-AcMur_synth"/>
</dbReference>
<dbReference type="Proteomes" id="UP000256779">
    <property type="component" value="Unassembled WGS sequence"/>
</dbReference>
<dbReference type="PANTHER" id="PTHR43024">
    <property type="entry name" value="UDP-N-ACETYLMURAMOYL-TRIPEPTIDE--D-ALANYL-D-ALANINE LIGASE"/>
    <property type="match status" value="1"/>
</dbReference>
<evidence type="ECO:0000313" key="15">
    <source>
        <dbReference type="EMBL" id="RED99566.1"/>
    </source>
</evidence>
<reference evidence="15 16" key="1">
    <citation type="submission" date="2018-07" db="EMBL/GenBank/DDBJ databases">
        <title>Genomic Encyclopedia of Type Strains, Phase IV (KMG-IV): sequencing the most valuable type-strain genomes for metagenomic binning, comparative biology and taxonomic classification.</title>
        <authorList>
            <person name="Goeker M."/>
        </authorList>
    </citation>
    <scope>NUCLEOTIDE SEQUENCE [LARGE SCALE GENOMIC DNA]</scope>
    <source>
        <strain evidence="15 16">DSM 4134</strain>
    </source>
</reference>
<comment type="function">
    <text evidence="10 11">Involved in cell wall formation. Catalyzes the final step in the synthesis of UDP-N-acetylmuramoyl-pentapeptide, the precursor of murein.</text>
</comment>
<evidence type="ECO:0000256" key="7">
    <source>
        <dbReference type="ARBA" id="ARBA00022984"/>
    </source>
</evidence>
<evidence type="ECO:0000256" key="2">
    <source>
        <dbReference type="ARBA" id="ARBA00022598"/>
    </source>
</evidence>
<dbReference type="SUPFAM" id="SSF53244">
    <property type="entry name" value="MurD-like peptide ligases, peptide-binding domain"/>
    <property type="match status" value="1"/>
</dbReference>
<dbReference type="InterPro" id="IPR000713">
    <property type="entry name" value="Mur_ligase_N"/>
</dbReference>
<evidence type="ECO:0000256" key="9">
    <source>
        <dbReference type="ARBA" id="ARBA00023316"/>
    </source>
</evidence>
<keyword evidence="3 10" id="KW-0132">Cell division</keyword>
<evidence type="ECO:0000313" key="16">
    <source>
        <dbReference type="Proteomes" id="UP000256779"/>
    </source>
</evidence>
<dbReference type="InterPro" id="IPR036565">
    <property type="entry name" value="Mur-like_cat_sf"/>
</dbReference>
<dbReference type="PANTHER" id="PTHR43024:SF1">
    <property type="entry name" value="UDP-N-ACETYLMURAMOYL-TRIPEPTIDE--D-ALANYL-D-ALANINE LIGASE"/>
    <property type="match status" value="1"/>
</dbReference>
<dbReference type="EMBL" id="QREG01000008">
    <property type="protein sequence ID" value="RED99566.1"/>
    <property type="molecule type" value="Genomic_DNA"/>
</dbReference>
<dbReference type="Gene3D" id="3.90.190.20">
    <property type="entry name" value="Mur ligase, C-terminal domain"/>
    <property type="match status" value="1"/>
</dbReference>
<dbReference type="GO" id="GO:0005524">
    <property type="term" value="F:ATP binding"/>
    <property type="evidence" value="ECO:0007669"/>
    <property type="project" value="UniProtKB-UniRule"/>
</dbReference>
<dbReference type="Pfam" id="PF08245">
    <property type="entry name" value="Mur_ligase_M"/>
    <property type="match status" value="1"/>
</dbReference>
<feature type="domain" description="Mur ligase N-terminal catalytic" evidence="12">
    <location>
        <begin position="17"/>
        <end position="63"/>
    </location>
</feature>
<evidence type="ECO:0000259" key="13">
    <source>
        <dbReference type="Pfam" id="PF02875"/>
    </source>
</evidence>
<dbReference type="GO" id="GO:0005737">
    <property type="term" value="C:cytoplasm"/>
    <property type="evidence" value="ECO:0007669"/>
    <property type="project" value="UniProtKB-SubCell"/>
</dbReference>
<dbReference type="EC" id="6.3.2.10" evidence="10 11"/>
<evidence type="ECO:0000256" key="5">
    <source>
        <dbReference type="ARBA" id="ARBA00022840"/>
    </source>
</evidence>